<evidence type="ECO:0000313" key="2">
    <source>
        <dbReference type="EMBL" id="RXZ58253.1"/>
    </source>
</evidence>
<sequence>MNPFKETYKSIEKTYKNWKSINVKPYDKNEVDPYTRVRIILMNGTEFEAIWNTHRFNRHCPNNDVRRAMAMIRRGEQQQQKRIANLKPRNESILEHTLGYEQLAVDLTAIMAQREKNAYVKKQLDFALLEDFDHLYRYSDLMDLEKGAHADAIIGKYTEVMPGRPTVSEPRHPYDDVDFYINNYLSDPVTRLNAGIITAAEQQTMNYYLNVANLYESELGRKLYAEIAMIEEQHVTGYGSLMDPTVTMYECMVMHEYTECYLYWSCYNDETDARIKDIWLMHYEEELSHLHYAVELLAKYGGKVWQQLFPEGGDFPEPILFKPQKEYVRKVLKSVRLTGRMEDWEEVDKVPEKFRFFSYNRGVLGSAESMASHAVIAKHITKKGEDYRIQDKAHPIPELSARDTDNTEIGRVQGK</sequence>
<dbReference type="RefSeq" id="WP_129226575.1">
    <property type="nucleotide sequence ID" value="NZ_SDOZ01000003.1"/>
</dbReference>
<organism evidence="2 3">
    <name type="scientific">Candidatus Borkfalkia ceftriaxoniphila</name>
    <dbReference type="NCBI Taxonomy" id="2508949"/>
    <lineage>
        <taxon>Bacteria</taxon>
        <taxon>Bacillati</taxon>
        <taxon>Bacillota</taxon>
        <taxon>Clostridia</taxon>
        <taxon>Christensenellales</taxon>
        <taxon>Christensenellaceae</taxon>
        <taxon>Candidatus Borkfalkia</taxon>
    </lineage>
</organism>
<evidence type="ECO:0008006" key="4">
    <source>
        <dbReference type="Google" id="ProtNLM"/>
    </source>
</evidence>
<dbReference type="AlphaFoldDB" id="A0A4Q2K8E6"/>
<dbReference type="InterPro" id="IPR009078">
    <property type="entry name" value="Ferritin-like_SF"/>
</dbReference>
<accession>A0A4Q2K8E6</accession>
<name>A0A4Q2K8E6_9FIRM</name>
<comment type="caution">
    <text evidence="2">The sequence shown here is derived from an EMBL/GenBank/DDBJ whole genome shotgun (WGS) entry which is preliminary data.</text>
</comment>
<feature type="compositionally biased region" description="Basic and acidic residues" evidence="1">
    <location>
        <begin position="393"/>
        <end position="405"/>
    </location>
</feature>
<evidence type="ECO:0000256" key="1">
    <source>
        <dbReference type="SAM" id="MobiDB-lite"/>
    </source>
</evidence>
<gene>
    <name evidence="2" type="ORF">ESZ91_09350</name>
</gene>
<proteinExistence type="predicted"/>
<feature type="region of interest" description="Disordered" evidence="1">
    <location>
        <begin position="393"/>
        <end position="415"/>
    </location>
</feature>
<evidence type="ECO:0000313" key="3">
    <source>
        <dbReference type="Proteomes" id="UP000291269"/>
    </source>
</evidence>
<protein>
    <recommendedName>
        <fullName evidence="4">Ferritin-like domain-containing protein</fullName>
    </recommendedName>
</protein>
<dbReference type="OrthoDB" id="1836949at2"/>
<reference evidence="2 3" key="1">
    <citation type="journal article" date="2019" name="Gut">
        <title>Antibiotics-induced monodominance of a novel gut bacterial order.</title>
        <authorList>
            <person name="Hildebrand F."/>
            <person name="Moitinho-Silva L."/>
            <person name="Blasche S."/>
            <person name="Jahn M.T."/>
            <person name="Gossmann T.I."/>
            <person name="Heuerta-Cepas J."/>
            <person name="Hercog R."/>
            <person name="Luetge M."/>
            <person name="Bahram M."/>
            <person name="Pryszlak A."/>
            <person name="Alves R.J."/>
            <person name="Waszak S.M."/>
            <person name="Zhu A."/>
            <person name="Ye L."/>
            <person name="Costea P.I."/>
            <person name="Aalvink S."/>
            <person name="Belzer C."/>
            <person name="Forslund S.K."/>
            <person name="Sunagawa S."/>
            <person name="Hentschel U."/>
            <person name="Merten C."/>
            <person name="Patil K.R."/>
            <person name="Benes V."/>
            <person name="Bork P."/>
        </authorList>
    </citation>
    <scope>NUCLEOTIDE SEQUENCE [LARGE SCALE GENOMIC DNA]</scope>
    <source>
        <strain evidence="2 3">HDS1380</strain>
    </source>
</reference>
<keyword evidence="3" id="KW-1185">Reference proteome</keyword>
<dbReference type="Proteomes" id="UP000291269">
    <property type="component" value="Unassembled WGS sequence"/>
</dbReference>
<dbReference type="EMBL" id="SDOZ01000003">
    <property type="protein sequence ID" value="RXZ58253.1"/>
    <property type="molecule type" value="Genomic_DNA"/>
</dbReference>
<dbReference type="SUPFAM" id="SSF47240">
    <property type="entry name" value="Ferritin-like"/>
    <property type="match status" value="2"/>
</dbReference>